<evidence type="ECO:0000313" key="2">
    <source>
        <dbReference type="Proteomes" id="UP001204439"/>
    </source>
</evidence>
<keyword evidence="2" id="KW-1185">Reference proteome</keyword>
<sequence>MKKLNIIADGSIIALANTEKYNHALDHKETWSWKELNHFLLETNKDNLIVFNTAWDDEWTIGFLINEQTNENHFRKFESSIEVTDGKLFLVNWTDLTSTLQFKDTELPDDLNKDLKVDLENGFYKVIVKQLFDHEDEDHDPENKISYIIELFPKNEDPNMIADHIFWTEDFPNDDSSFISNEDMGDFDDFMNQISSNKD</sequence>
<name>A0ABU4JD27_9FLAO</name>
<gene>
    <name evidence="1" type="ORF">NG800_001455</name>
</gene>
<organism evidence="1 2">
    <name type="scientific">Epilithonimonas ginsengisoli</name>
    <dbReference type="NCBI Taxonomy" id="1245592"/>
    <lineage>
        <taxon>Bacteria</taxon>
        <taxon>Pseudomonadati</taxon>
        <taxon>Bacteroidota</taxon>
        <taxon>Flavobacteriia</taxon>
        <taxon>Flavobacteriales</taxon>
        <taxon>Weeksellaceae</taxon>
        <taxon>Chryseobacterium group</taxon>
        <taxon>Epilithonimonas</taxon>
    </lineage>
</organism>
<proteinExistence type="predicted"/>
<dbReference type="EMBL" id="JAMXLT020000002">
    <property type="protein sequence ID" value="MDW8547557.1"/>
    <property type="molecule type" value="Genomic_DNA"/>
</dbReference>
<evidence type="ECO:0000313" key="1">
    <source>
        <dbReference type="EMBL" id="MDW8547557.1"/>
    </source>
</evidence>
<dbReference type="Proteomes" id="UP001204439">
    <property type="component" value="Unassembled WGS sequence"/>
</dbReference>
<reference evidence="1 2" key="1">
    <citation type="submission" date="2023-11" db="EMBL/GenBank/DDBJ databases">
        <title>First isolation, identification, and characterization of non-pathogenic Epilithonimonas ginsengisoli isolated from diseased farmed rainbow trout (Oncorhynchus mykiss) in Chile.</title>
        <authorList>
            <person name="Miranda C.D."/>
            <person name="Irgang R."/>
            <person name="Concha C."/>
            <person name="Rojas R."/>
            <person name="Avendano R."/>
        </authorList>
    </citation>
    <scope>NUCLEOTIDE SEQUENCE [LARGE SCALE GENOMIC DNA]</scope>
    <source>
        <strain evidence="1 2">FP99</strain>
    </source>
</reference>
<accession>A0ABU4JD27</accession>
<comment type="caution">
    <text evidence="1">The sequence shown here is derived from an EMBL/GenBank/DDBJ whole genome shotgun (WGS) entry which is preliminary data.</text>
</comment>
<protein>
    <submittedName>
        <fullName evidence="1">Uncharacterized protein</fullName>
    </submittedName>
</protein>
<dbReference type="RefSeq" id="WP_063968846.1">
    <property type="nucleotide sequence ID" value="NZ_JAMXLT020000002.1"/>
</dbReference>